<evidence type="ECO:0000259" key="6">
    <source>
        <dbReference type="PROSITE" id="PS50931"/>
    </source>
</evidence>
<dbReference type="InterPro" id="IPR036388">
    <property type="entry name" value="WH-like_DNA-bd_sf"/>
</dbReference>
<sequence length="320" mass="34909">MDLRQLKYFSQVVESGSFSKAATQLHVAQPALSQHVRHMEEELGLPLLHRGPHGVSATEAGARLMVHAKRILAEFAEISDSVRGAAIAPRGEVRFGLPGTVSELLAAPLIEAARERFPEVRIRVVEAMSGYILEWLKRGEVDLAMIYATSNPRGLAVHHGLSEEICLFANPSMAGADDFQGSSVELRDVAGLPLVVPGPGHGLRELIEAVATSVQVAINPAIEIDSYTQIKRLVARGIGFGILPRMAINAEAQAGLFRAWSFQDPPITRKVYLAYSTERPLQTAPRAVGQLSWDILRQLVKDQAWSAELSDESQRPDLFG</sequence>
<dbReference type="SMR" id="A0A0K2W3C3"/>
<dbReference type="InterPro" id="IPR000847">
    <property type="entry name" value="LysR_HTH_N"/>
</dbReference>
<evidence type="ECO:0000256" key="5">
    <source>
        <dbReference type="ARBA" id="ARBA00023163"/>
    </source>
</evidence>
<dbReference type="GO" id="GO:0003700">
    <property type="term" value="F:DNA-binding transcription factor activity"/>
    <property type="evidence" value="ECO:0007669"/>
    <property type="project" value="InterPro"/>
</dbReference>
<comment type="similarity">
    <text evidence="1">Belongs to the LysR transcriptional regulatory family.</text>
</comment>
<dbReference type="PRINTS" id="PR00039">
    <property type="entry name" value="HTHLYSR"/>
</dbReference>
<dbReference type="Pfam" id="PF03466">
    <property type="entry name" value="LysR_substrate"/>
    <property type="match status" value="1"/>
</dbReference>
<dbReference type="GO" id="GO:0003677">
    <property type="term" value="F:DNA binding"/>
    <property type="evidence" value="ECO:0007669"/>
    <property type="project" value="UniProtKB-KW"/>
</dbReference>
<dbReference type="AlphaFoldDB" id="A0A0K2W3C3"/>
<evidence type="ECO:0000313" key="8">
    <source>
        <dbReference type="Proteomes" id="UP000182888"/>
    </source>
</evidence>
<keyword evidence="4" id="KW-0010">Activator</keyword>
<evidence type="ECO:0000256" key="4">
    <source>
        <dbReference type="ARBA" id="ARBA00023159"/>
    </source>
</evidence>
<dbReference type="EMBL" id="CCND01000023">
    <property type="protein sequence ID" value="CDX60547.1"/>
    <property type="molecule type" value="Genomic_DNA"/>
</dbReference>
<keyword evidence="3" id="KW-0238">DNA-binding</keyword>
<dbReference type="Gene3D" id="3.40.190.10">
    <property type="entry name" value="Periplasmic binding protein-like II"/>
    <property type="match status" value="2"/>
</dbReference>
<keyword evidence="2" id="KW-0805">Transcription regulation</keyword>
<accession>A0A0K2W3C3</accession>
<dbReference type="Proteomes" id="UP000182888">
    <property type="component" value="Unassembled WGS sequence"/>
</dbReference>
<dbReference type="Pfam" id="PF00126">
    <property type="entry name" value="HTH_1"/>
    <property type="match status" value="1"/>
</dbReference>
<dbReference type="Gene3D" id="1.10.10.10">
    <property type="entry name" value="Winged helix-like DNA-binding domain superfamily/Winged helix DNA-binding domain"/>
    <property type="match status" value="1"/>
</dbReference>
<dbReference type="PANTHER" id="PTHR30293">
    <property type="entry name" value="TRANSCRIPTIONAL REGULATORY PROTEIN NAC-RELATED"/>
    <property type="match status" value="1"/>
</dbReference>
<dbReference type="CDD" id="cd08433">
    <property type="entry name" value="PBP2_Nac"/>
    <property type="match status" value="1"/>
</dbReference>
<reference evidence="8" key="1">
    <citation type="submission" date="2014-08" db="EMBL/GenBank/DDBJ databases">
        <authorList>
            <person name="Edwards T."/>
        </authorList>
    </citation>
    <scope>NUCLEOTIDE SEQUENCE [LARGE SCALE GENOMIC DNA]</scope>
</reference>
<keyword evidence="5" id="KW-0804">Transcription</keyword>
<dbReference type="SUPFAM" id="SSF46785">
    <property type="entry name" value="Winged helix' DNA-binding domain"/>
    <property type="match status" value="1"/>
</dbReference>
<gene>
    <name evidence="7" type="primary">nac</name>
    <name evidence="7" type="ORF">MPL1032_30325</name>
</gene>
<proteinExistence type="inferred from homology"/>
<dbReference type="InterPro" id="IPR005119">
    <property type="entry name" value="LysR_subst-bd"/>
</dbReference>
<evidence type="ECO:0000313" key="7">
    <source>
        <dbReference type="EMBL" id="CDX60547.1"/>
    </source>
</evidence>
<dbReference type="InterPro" id="IPR036390">
    <property type="entry name" value="WH_DNA-bd_sf"/>
</dbReference>
<evidence type="ECO:0000256" key="2">
    <source>
        <dbReference type="ARBA" id="ARBA00023015"/>
    </source>
</evidence>
<dbReference type="PROSITE" id="PS50931">
    <property type="entry name" value="HTH_LYSR"/>
    <property type="match status" value="1"/>
</dbReference>
<dbReference type="FunFam" id="1.10.10.10:FF:000001">
    <property type="entry name" value="LysR family transcriptional regulator"/>
    <property type="match status" value="1"/>
</dbReference>
<dbReference type="GO" id="GO:2000142">
    <property type="term" value="P:regulation of DNA-templated transcription initiation"/>
    <property type="evidence" value="ECO:0007669"/>
    <property type="project" value="TreeGrafter"/>
</dbReference>
<evidence type="ECO:0000256" key="1">
    <source>
        <dbReference type="ARBA" id="ARBA00009437"/>
    </source>
</evidence>
<feature type="domain" description="HTH lysR-type" evidence="6">
    <location>
        <begin position="1"/>
        <end position="58"/>
    </location>
</feature>
<protein>
    <submittedName>
        <fullName evidence="7">Nac protein</fullName>
    </submittedName>
</protein>
<evidence type="ECO:0000256" key="3">
    <source>
        <dbReference type="ARBA" id="ARBA00023125"/>
    </source>
</evidence>
<dbReference type="SUPFAM" id="SSF53850">
    <property type="entry name" value="Periplasmic binding protein-like II"/>
    <property type="match status" value="1"/>
</dbReference>
<organism evidence="7 8">
    <name type="scientific">Mesorhizobium plurifarium</name>
    <dbReference type="NCBI Taxonomy" id="69974"/>
    <lineage>
        <taxon>Bacteria</taxon>
        <taxon>Pseudomonadati</taxon>
        <taxon>Pseudomonadota</taxon>
        <taxon>Alphaproteobacteria</taxon>
        <taxon>Hyphomicrobiales</taxon>
        <taxon>Phyllobacteriaceae</taxon>
        <taxon>Mesorhizobium</taxon>
    </lineage>
</organism>
<dbReference type="PANTHER" id="PTHR30293:SF0">
    <property type="entry name" value="NITROGEN ASSIMILATION REGULATORY PROTEIN NAC"/>
    <property type="match status" value="1"/>
</dbReference>
<name>A0A0K2W3C3_MESPL</name>